<feature type="region of interest" description="Disordered" evidence="1">
    <location>
        <begin position="21"/>
        <end position="82"/>
    </location>
</feature>
<evidence type="ECO:0000313" key="2">
    <source>
        <dbReference type="EMBL" id="KAK1667548.1"/>
    </source>
</evidence>
<protein>
    <submittedName>
        <fullName evidence="2">Uncharacterized protein</fullName>
    </submittedName>
</protein>
<keyword evidence="3" id="KW-1185">Reference proteome</keyword>
<comment type="caution">
    <text evidence="2">The sequence shown here is derived from an EMBL/GenBank/DDBJ whole genome shotgun (WGS) entry which is preliminary data.</text>
</comment>
<sequence>MDRVGAARGVAALNAGAIWSETEGDVAQPQRASTDDRRRTSDQIAPAFNAATPRAAPTLSISHEPTAGVVGGGDGGAIPPAAGELLPLKEAPSILVVGIPARYKHLYDKHKAIYAADVEATMKNLGVG</sequence>
<evidence type="ECO:0000313" key="3">
    <source>
        <dbReference type="Proteomes" id="UP001231189"/>
    </source>
</evidence>
<feature type="compositionally biased region" description="Low complexity" evidence="1">
    <location>
        <begin position="45"/>
        <end position="57"/>
    </location>
</feature>
<gene>
    <name evidence="2" type="ORF">QYE76_055707</name>
</gene>
<proteinExistence type="predicted"/>
<accession>A0AAD8T1W5</accession>
<dbReference type="EMBL" id="JAUUTY010000003">
    <property type="protein sequence ID" value="KAK1667548.1"/>
    <property type="molecule type" value="Genomic_DNA"/>
</dbReference>
<evidence type="ECO:0000256" key="1">
    <source>
        <dbReference type="SAM" id="MobiDB-lite"/>
    </source>
</evidence>
<name>A0AAD8T1W5_LOLMU</name>
<reference evidence="2" key="1">
    <citation type="submission" date="2023-07" db="EMBL/GenBank/DDBJ databases">
        <title>A chromosome-level genome assembly of Lolium multiflorum.</title>
        <authorList>
            <person name="Chen Y."/>
            <person name="Copetti D."/>
            <person name="Kolliker R."/>
            <person name="Studer B."/>
        </authorList>
    </citation>
    <scope>NUCLEOTIDE SEQUENCE</scope>
    <source>
        <strain evidence="2">02402/16</strain>
        <tissue evidence="2">Leaf</tissue>
    </source>
</reference>
<dbReference type="AlphaFoldDB" id="A0AAD8T1W5"/>
<organism evidence="2 3">
    <name type="scientific">Lolium multiflorum</name>
    <name type="common">Italian ryegrass</name>
    <name type="synonym">Lolium perenne subsp. multiflorum</name>
    <dbReference type="NCBI Taxonomy" id="4521"/>
    <lineage>
        <taxon>Eukaryota</taxon>
        <taxon>Viridiplantae</taxon>
        <taxon>Streptophyta</taxon>
        <taxon>Embryophyta</taxon>
        <taxon>Tracheophyta</taxon>
        <taxon>Spermatophyta</taxon>
        <taxon>Magnoliopsida</taxon>
        <taxon>Liliopsida</taxon>
        <taxon>Poales</taxon>
        <taxon>Poaceae</taxon>
        <taxon>BOP clade</taxon>
        <taxon>Pooideae</taxon>
        <taxon>Poodae</taxon>
        <taxon>Poeae</taxon>
        <taxon>Poeae Chloroplast Group 2 (Poeae type)</taxon>
        <taxon>Loliodinae</taxon>
        <taxon>Loliinae</taxon>
        <taxon>Lolium</taxon>
    </lineage>
</organism>
<dbReference type="Proteomes" id="UP001231189">
    <property type="component" value="Unassembled WGS sequence"/>
</dbReference>